<evidence type="ECO:0000256" key="1">
    <source>
        <dbReference type="SAM" id="MobiDB-lite"/>
    </source>
</evidence>
<gene>
    <name evidence="2" type="ORF">WUBG_03294</name>
</gene>
<feature type="compositionally biased region" description="Basic and acidic residues" evidence="1">
    <location>
        <begin position="94"/>
        <end position="106"/>
    </location>
</feature>
<feature type="compositionally biased region" description="Pro residues" evidence="1">
    <location>
        <begin position="49"/>
        <end position="70"/>
    </location>
</feature>
<accession>J9F8C2</accession>
<comment type="caution">
    <text evidence="2">The sequence shown here is derived from an EMBL/GenBank/DDBJ whole genome shotgun (WGS) entry which is preliminary data.</text>
</comment>
<dbReference type="AlphaFoldDB" id="J9F8C2"/>
<dbReference type="Proteomes" id="UP000004810">
    <property type="component" value="Unassembled WGS sequence"/>
</dbReference>
<evidence type="ECO:0000313" key="2">
    <source>
        <dbReference type="EMBL" id="EJW85797.1"/>
    </source>
</evidence>
<name>J9F8C2_WUCBA</name>
<reference evidence="3" key="1">
    <citation type="submission" date="2012-08" db="EMBL/GenBank/DDBJ databases">
        <title>The Genome Sequence of Wuchereria bancrofti.</title>
        <authorList>
            <person name="Nutman T.B."/>
            <person name="Fink D.L."/>
            <person name="Russ C."/>
            <person name="Young S."/>
            <person name="Zeng Q."/>
            <person name="Koehrsen M."/>
            <person name="Alvarado L."/>
            <person name="Berlin A."/>
            <person name="Chapman S.B."/>
            <person name="Chen Z."/>
            <person name="Freedman E."/>
            <person name="Gellesch M."/>
            <person name="Goldberg J."/>
            <person name="Griggs A."/>
            <person name="Gujja S."/>
            <person name="Heilman E.R."/>
            <person name="Heiman D."/>
            <person name="Hepburn T."/>
            <person name="Howarth C."/>
            <person name="Jen D."/>
            <person name="Larson L."/>
            <person name="Lewis B."/>
            <person name="Mehta T."/>
            <person name="Park D."/>
            <person name="Pearson M."/>
            <person name="Roberts A."/>
            <person name="Saif S."/>
            <person name="Shea T."/>
            <person name="Shenoy N."/>
            <person name="Sisk P."/>
            <person name="Stolte C."/>
            <person name="Sykes S."/>
            <person name="Walk T."/>
            <person name="White J."/>
            <person name="Yandava C."/>
            <person name="Haas B."/>
            <person name="Henn M.R."/>
            <person name="Nusbaum C."/>
            <person name="Birren B."/>
        </authorList>
    </citation>
    <scope>NUCLEOTIDE SEQUENCE [LARGE SCALE GENOMIC DNA]</scope>
    <source>
        <strain evidence="3">NA</strain>
    </source>
</reference>
<sequence length="106" mass="11330">MNNLSTELETNKELGIVFKVGAGTSGRQAAGLSENSERVNSRAAFQPAPSAPPLPPPPTSVLVIEPPPPYTAAIPGSSIALGGPKRGHRRNRRRNDVEIRAKNRRN</sequence>
<organism evidence="2 3">
    <name type="scientific">Wuchereria bancrofti</name>
    <dbReference type="NCBI Taxonomy" id="6293"/>
    <lineage>
        <taxon>Eukaryota</taxon>
        <taxon>Metazoa</taxon>
        <taxon>Ecdysozoa</taxon>
        <taxon>Nematoda</taxon>
        <taxon>Chromadorea</taxon>
        <taxon>Rhabditida</taxon>
        <taxon>Spirurina</taxon>
        <taxon>Spiruromorpha</taxon>
        <taxon>Filarioidea</taxon>
        <taxon>Onchocercidae</taxon>
        <taxon>Wuchereria</taxon>
    </lineage>
</organism>
<protein>
    <submittedName>
        <fullName evidence="2">Uncharacterized protein</fullName>
    </submittedName>
</protein>
<dbReference type="EMBL" id="ADBV01000993">
    <property type="protein sequence ID" value="EJW85797.1"/>
    <property type="molecule type" value="Genomic_DNA"/>
</dbReference>
<proteinExistence type="predicted"/>
<feature type="region of interest" description="Disordered" evidence="1">
    <location>
        <begin position="26"/>
        <end position="106"/>
    </location>
</feature>
<evidence type="ECO:0000313" key="3">
    <source>
        <dbReference type="Proteomes" id="UP000004810"/>
    </source>
</evidence>